<proteinExistence type="inferred from homology"/>
<evidence type="ECO:0000313" key="5">
    <source>
        <dbReference type="Proteomes" id="UP001499843"/>
    </source>
</evidence>
<evidence type="ECO:0000256" key="3">
    <source>
        <dbReference type="RuleBase" id="RU000363"/>
    </source>
</evidence>
<dbReference type="EMBL" id="BAAAQX010000006">
    <property type="protein sequence ID" value="GAA2207620.1"/>
    <property type="molecule type" value="Genomic_DNA"/>
</dbReference>
<reference evidence="4 5" key="1">
    <citation type="journal article" date="2019" name="Int. J. Syst. Evol. Microbiol.">
        <title>The Global Catalogue of Microorganisms (GCM) 10K type strain sequencing project: providing services to taxonomists for standard genome sequencing and annotation.</title>
        <authorList>
            <consortium name="The Broad Institute Genomics Platform"/>
            <consortium name="The Broad Institute Genome Sequencing Center for Infectious Disease"/>
            <person name="Wu L."/>
            <person name="Ma J."/>
        </authorList>
    </citation>
    <scope>NUCLEOTIDE SEQUENCE [LARGE SCALE GENOMIC DNA]</scope>
    <source>
        <strain evidence="4 5">JCM 16114</strain>
    </source>
</reference>
<dbReference type="InterPro" id="IPR002347">
    <property type="entry name" value="SDR_fam"/>
</dbReference>
<dbReference type="PRINTS" id="PR00080">
    <property type="entry name" value="SDRFAMILY"/>
</dbReference>
<evidence type="ECO:0000313" key="4">
    <source>
        <dbReference type="EMBL" id="GAA2207620.1"/>
    </source>
</evidence>
<dbReference type="Pfam" id="PF00106">
    <property type="entry name" value="adh_short"/>
    <property type="match status" value="1"/>
</dbReference>
<gene>
    <name evidence="4" type="ORF">GCM10009850_030780</name>
</gene>
<accession>A0ABN3CFT3</accession>
<organism evidence="4 5">
    <name type="scientific">Nonomuraea monospora</name>
    <dbReference type="NCBI Taxonomy" id="568818"/>
    <lineage>
        <taxon>Bacteria</taxon>
        <taxon>Bacillati</taxon>
        <taxon>Actinomycetota</taxon>
        <taxon>Actinomycetes</taxon>
        <taxon>Streptosporangiales</taxon>
        <taxon>Streptosporangiaceae</taxon>
        <taxon>Nonomuraea</taxon>
    </lineage>
</organism>
<dbReference type="RefSeq" id="WP_344474981.1">
    <property type="nucleotide sequence ID" value="NZ_BAAAQX010000006.1"/>
</dbReference>
<dbReference type="Proteomes" id="UP001499843">
    <property type="component" value="Unassembled WGS sequence"/>
</dbReference>
<evidence type="ECO:0000256" key="1">
    <source>
        <dbReference type="ARBA" id="ARBA00006484"/>
    </source>
</evidence>
<dbReference type="PRINTS" id="PR00081">
    <property type="entry name" value="GDHRDH"/>
</dbReference>
<name>A0ABN3CFT3_9ACTN</name>
<dbReference type="PANTHER" id="PTHR44169:SF6">
    <property type="entry name" value="NADPH-DEPENDENT 1-ACYLDIHYDROXYACETONE PHOSPHATE REDUCTASE"/>
    <property type="match status" value="1"/>
</dbReference>
<protein>
    <submittedName>
        <fullName evidence="4">SDR family oxidoreductase</fullName>
    </submittedName>
</protein>
<dbReference type="PANTHER" id="PTHR44169">
    <property type="entry name" value="NADPH-DEPENDENT 1-ACYLDIHYDROXYACETONE PHOSPHATE REDUCTASE"/>
    <property type="match status" value="1"/>
</dbReference>
<keyword evidence="2" id="KW-0560">Oxidoreductase</keyword>
<comment type="similarity">
    <text evidence="1 3">Belongs to the short-chain dehydrogenases/reductases (SDR) family.</text>
</comment>
<comment type="caution">
    <text evidence="4">The sequence shown here is derived from an EMBL/GenBank/DDBJ whole genome shotgun (WGS) entry which is preliminary data.</text>
</comment>
<evidence type="ECO:0000256" key="2">
    <source>
        <dbReference type="ARBA" id="ARBA00023002"/>
    </source>
</evidence>
<dbReference type="SUPFAM" id="SSF51735">
    <property type="entry name" value="NAD(P)-binding Rossmann-fold domains"/>
    <property type="match status" value="1"/>
</dbReference>
<dbReference type="Gene3D" id="3.40.50.720">
    <property type="entry name" value="NAD(P)-binding Rossmann-like Domain"/>
    <property type="match status" value="1"/>
</dbReference>
<sequence length="238" mass="24312">MNVSGSTALVTGANRGLGRRLVAELLRRGVAKVYAGARDPATVSPDRDPRVRVLRLDVTDQAQIDAAAEAAPDVTLLVNNAGVLGFGDVLGGDLALAERDLLTNYLGPLRMARAFLPALKAAGENAAVVNVLTVIALAPVRPMAGYCASKAAAHSMTQALRAELRGHGVAVIGAYPGGIDTAMLAGVEAVKADPEEVAARIVAGIASGEPYVFPDDASAAAGSDHLDSLLRLEGMLTG</sequence>
<keyword evidence="5" id="KW-1185">Reference proteome</keyword>
<dbReference type="InterPro" id="IPR036291">
    <property type="entry name" value="NAD(P)-bd_dom_sf"/>
</dbReference>